<dbReference type="RefSeq" id="WP_119541103.1">
    <property type="nucleotide sequence ID" value="NZ_QYRN01000009.1"/>
</dbReference>
<dbReference type="AlphaFoldDB" id="A0A3A1WHN6"/>
<feature type="region of interest" description="Disordered" evidence="1">
    <location>
        <begin position="51"/>
        <end position="71"/>
    </location>
</feature>
<evidence type="ECO:0000313" key="3">
    <source>
        <dbReference type="Proteomes" id="UP000265750"/>
    </source>
</evidence>
<dbReference type="Proteomes" id="UP000265750">
    <property type="component" value="Unassembled WGS sequence"/>
</dbReference>
<reference evidence="3" key="1">
    <citation type="submission" date="2018-09" db="EMBL/GenBank/DDBJ databases">
        <authorList>
            <person name="Tuo L."/>
        </authorList>
    </citation>
    <scope>NUCLEOTIDE SEQUENCE [LARGE SCALE GENOMIC DNA]</scope>
    <source>
        <strain evidence="3">M2BS4Y-1</strain>
    </source>
</reference>
<gene>
    <name evidence="2" type="ORF">D3218_16115</name>
</gene>
<name>A0A3A1WHN6_9HYPH</name>
<evidence type="ECO:0000313" key="2">
    <source>
        <dbReference type="EMBL" id="RIX98712.1"/>
    </source>
</evidence>
<dbReference type="OrthoDB" id="7866632at2"/>
<protein>
    <submittedName>
        <fullName evidence="2">DUF3892 domain-containing protein</fullName>
    </submittedName>
</protein>
<proteinExistence type="predicted"/>
<dbReference type="EMBL" id="QYRN01000009">
    <property type="protein sequence ID" value="RIX98712.1"/>
    <property type="molecule type" value="Genomic_DNA"/>
</dbReference>
<feature type="region of interest" description="Disordered" evidence="1">
    <location>
        <begin position="1"/>
        <end position="21"/>
    </location>
</feature>
<organism evidence="2 3">
    <name type="scientific">Aureimonas flava</name>
    <dbReference type="NCBI Taxonomy" id="2320271"/>
    <lineage>
        <taxon>Bacteria</taxon>
        <taxon>Pseudomonadati</taxon>
        <taxon>Pseudomonadota</taxon>
        <taxon>Alphaproteobacteria</taxon>
        <taxon>Hyphomicrobiales</taxon>
        <taxon>Aurantimonadaceae</taxon>
        <taxon>Aureimonas</taxon>
    </lineage>
</organism>
<comment type="caution">
    <text evidence="2">The sequence shown here is derived from an EMBL/GenBank/DDBJ whole genome shotgun (WGS) entry which is preliminary data.</text>
</comment>
<feature type="compositionally biased region" description="Basic and acidic residues" evidence="1">
    <location>
        <begin position="10"/>
        <end position="21"/>
    </location>
</feature>
<keyword evidence="3" id="KW-1185">Reference proteome</keyword>
<evidence type="ECO:0000256" key="1">
    <source>
        <dbReference type="SAM" id="MobiDB-lite"/>
    </source>
</evidence>
<accession>A0A3A1WHN6</accession>
<sequence length="71" mass="8331">MTRIIGKNDCPGRRNEHYDVGDRKNVPRRNVVAEVKRGEHPGYHVVKVNDREYVRDDPDRSTRDNVNRSDT</sequence>